<dbReference type="Proteomes" id="UP001159363">
    <property type="component" value="Chromosome 6"/>
</dbReference>
<sequence>MKRHPRPSKKKPEHLQKLRKDATNPNVVYDDFDKLKTIYKETELTGQEKACFVLMLMKVVSVVIHPMFMALLFLRVLQYRHGGHQKIHIQAHYTKRLQMVGWRSHNFTTGSVLASSHKETKLRELKNFPDKLQPLDKCIFVPVKTS</sequence>
<evidence type="ECO:0000256" key="1">
    <source>
        <dbReference type="SAM" id="Phobius"/>
    </source>
</evidence>
<feature type="transmembrane region" description="Helical" evidence="1">
    <location>
        <begin position="50"/>
        <end position="74"/>
    </location>
</feature>
<protein>
    <submittedName>
        <fullName evidence="2">Uncharacterized protein</fullName>
    </submittedName>
</protein>
<evidence type="ECO:0000313" key="2">
    <source>
        <dbReference type="EMBL" id="KAJ8878219.1"/>
    </source>
</evidence>
<name>A0ABQ9H1M7_9NEOP</name>
<dbReference type="EMBL" id="JARBHB010000007">
    <property type="protein sequence ID" value="KAJ8878219.1"/>
    <property type="molecule type" value="Genomic_DNA"/>
</dbReference>
<keyword evidence="3" id="KW-1185">Reference proteome</keyword>
<gene>
    <name evidence="2" type="ORF">PR048_018796</name>
</gene>
<reference evidence="2 3" key="1">
    <citation type="submission" date="2023-02" db="EMBL/GenBank/DDBJ databases">
        <title>LHISI_Scaffold_Assembly.</title>
        <authorList>
            <person name="Stuart O.P."/>
            <person name="Cleave R."/>
            <person name="Magrath M.J.L."/>
            <person name="Mikheyev A.S."/>
        </authorList>
    </citation>
    <scope>NUCLEOTIDE SEQUENCE [LARGE SCALE GENOMIC DNA]</scope>
    <source>
        <strain evidence="2">Daus_M_001</strain>
        <tissue evidence="2">Leg muscle</tissue>
    </source>
</reference>
<keyword evidence="1" id="KW-0812">Transmembrane</keyword>
<keyword evidence="1" id="KW-1133">Transmembrane helix</keyword>
<proteinExistence type="predicted"/>
<evidence type="ECO:0000313" key="3">
    <source>
        <dbReference type="Proteomes" id="UP001159363"/>
    </source>
</evidence>
<accession>A0ABQ9H1M7</accession>
<keyword evidence="1" id="KW-0472">Membrane</keyword>
<comment type="caution">
    <text evidence="2">The sequence shown here is derived from an EMBL/GenBank/DDBJ whole genome shotgun (WGS) entry which is preliminary data.</text>
</comment>
<organism evidence="2 3">
    <name type="scientific">Dryococelus australis</name>
    <dbReference type="NCBI Taxonomy" id="614101"/>
    <lineage>
        <taxon>Eukaryota</taxon>
        <taxon>Metazoa</taxon>
        <taxon>Ecdysozoa</taxon>
        <taxon>Arthropoda</taxon>
        <taxon>Hexapoda</taxon>
        <taxon>Insecta</taxon>
        <taxon>Pterygota</taxon>
        <taxon>Neoptera</taxon>
        <taxon>Polyneoptera</taxon>
        <taxon>Phasmatodea</taxon>
        <taxon>Verophasmatodea</taxon>
        <taxon>Anareolatae</taxon>
        <taxon>Phasmatidae</taxon>
        <taxon>Eurycanthinae</taxon>
        <taxon>Dryococelus</taxon>
    </lineage>
</organism>